<feature type="region of interest" description="Disordered" evidence="1">
    <location>
        <begin position="30"/>
        <end position="66"/>
    </location>
</feature>
<feature type="compositionally biased region" description="Acidic residues" evidence="1">
    <location>
        <begin position="112"/>
        <end position="121"/>
    </location>
</feature>
<accession>F4R9S7</accession>
<organism evidence="3">
    <name type="scientific">Melampsora larici-populina (strain 98AG31 / pathotype 3-4-7)</name>
    <name type="common">Poplar leaf rust fungus</name>
    <dbReference type="NCBI Taxonomy" id="747676"/>
    <lineage>
        <taxon>Eukaryota</taxon>
        <taxon>Fungi</taxon>
        <taxon>Dikarya</taxon>
        <taxon>Basidiomycota</taxon>
        <taxon>Pucciniomycotina</taxon>
        <taxon>Pucciniomycetes</taxon>
        <taxon>Pucciniales</taxon>
        <taxon>Melampsoraceae</taxon>
        <taxon>Melampsora</taxon>
    </lineage>
</organism>
<evidence type="ECO:0000313" key="2">
    <source>
        <dbReference type="EMBL" id="EGG10573.1"/>
    </source>
</evidence>
<dbReference type="InParanoid" id="F4R9S7"/>
<feature type="region of interest" description="Disordered" evidence="1">
    <location>
        <begin position="79"/>
        <end position="121"/>
    </location>
</feature>
<feature type="compositionally biased region" description="Polar residues" evidence="1">
    <location>
        <begin position="30"/>
        <end position="39"/>
    </location>
</feature>
<dbReference type="EMBL" id="GL883094">
    <property type="protein sequence ID" value="EGG10573.1"/>
    <property type="molecule type" value="Genomic_DNA"/>
</dbReference>
<sequence length="328" mass="37014">MDHEAHMWLENHCNLVTQNIRDKMISVRSQRGLQTQASNHPVDVNPSAQTGHQDLGGHEYSSDMDTDLDQGIMFHTHSSPYNLEASNHSSADSSDTKSDSSNSSETVGSASLDEDSETDDMDVNFPQIQTEAFNMTRNVAPWFPVGREENVAGLTALGSTLTQTSRKSYDGYKLAARVMHTDLPCWNAMSSLRKELRSMLGLDVKEFVSPLGNTCYTLVIEEQLRLYFTHCGKWVHGLRREFRAPMVKTTAGIFYIYEPARLKDGRLVVPSHFWQLDGVLHAKILTAEIFKLDDSTYRVLIPEEPDFGFQDSINCDELLLPFPKCFEL</sequence>
<dbReference type="Proteomes" id="UP000001072">
    <property type="component" value="Unassembled WGS sequence"/>
</dbReference>
<proteinExistence type="predicted"/>
<feature type="compositionally biased region" description="Low complexity" evidence="1">
    <location>
        <begin position="86"/>
        <end position="104"/>
    </location>
</feature>
<dbReference type="RefSeq" id="XP_007406042.1">
    <property type="nucleotide sequence ID" value="XM_007405980.1"/>
</dbReference>
<dbReference type="HOGENOM" id="CLU_847530_0_0_1"/>
<evidence type="ECO:0000256" key="1">
    <source>
        <dbReference type="SAM" id="MobiDB-lite"/>
    </source>
</evidence>
<dbReference type="PANTHER" id="PTHR31912">
    <property type="entry name" value="IP13529P"/>
    <property type="match status" value="1"/>
</dbReference>
<keyword evidence="3" id="KW-1185">Reference proteome</keyword>
<evidence type="ECO:0000313" key="3">
    <source>
        <dbReference type="Proteomes" id="UP000001072"/>
    </source>
</evidence>
<protein>
    <submittedName>
        <fullName evidence="2">Uncharacterized protein</fullName>
    </submittedName>
</protein>
<dbReference type="VEuPathDB" id="FungiDB:MELLADRAFT_103254"/>
<reference evidence="3" key="1">
    <citation type="journal article" date="2011" name="Proc. Natl. Acad. Sci. U.S.A.">
        <title>Obligate biotrophy features unraveled by the genomic analysis of rust fungi.</title>
        <authorList>
            <person name="Duplessis S."/>
            <person name="Cuomo C.A."/>
            <person name="Lin Y.-C."/>
            <person name="Aerts A."/>
            <person name="Tisserant E."/>
            <person name="Veneault-Fourrey C."/>
            <person name="Joly D.L."/>
            <person name="Hacquard S."/>
            <person name="Amselem J."/>
            <person name="Cantarel B.L."/>
            <person name="Chiu R."/>
            <person name="Coutinho P.M."/>
            <person name="Feau N."/>
            <person name="Field M."/>
            <person name="Frey P."/>
            <person name="Gelhaye E."/>
            <person name="Goldberg J."/>
            <person name="Grabherr M.G."/>
            <person name="Kodira C.D."/>
            <person name="Kohler A."/>
            <person name="Kuees U."/>
            <person name="Lindquist E.A."/>
            <person name="Lucas S.M."/>
            <person name="Mago R."/>
            <person name="Mauceli E."/>
            <person name="Morin E."/>
            <person name="Murat C."/>
            <person name="Pangilinan J.L."/>
            <person name="Park R."/>
            <person name="Pearson M."/>
            <person name="Quesneville H."/>
            <person name="Rouhier N."/>
            <person name="Sakthikumar S."/>
            <person name="Salamov A.A."/>
            <person name="Schmutz J."/>
            <person name="Selles B."/>
            <person name="Shapiro H."/>
            <person name="Tanguay P."/>
            <person name="Tuskan G.A."/>
            <person name="Henrissat B."/>
            <person name="Van de Peer Y."/>
            <person name="Rouze P."/>
            <person name="Ellis J.G."/>
            <person name="Dodds P.N."/>
            <person name="Schein J.E."/>
            <person name="Zhong S."/>
            <person name="Hamelin R.C."/>
            <person name="Grigoriev I.V."/>
            <person name="Szabo L.J."/>
            <person name="Martin F."/>
        </authorList>
    </citation>
    <scope>NUCLEOTIDE SEQUENCE [LARGE SCALE GENOMIC DNA]</scope>
    <source>
        <strain evidence="3">98AG31 / pathotype 3-4-7</strain>
    </source>
</reference>
<dbReference type="AlphaFoldDB" id="F4R9S7"/>
<dbReference type="PANTHER" id="PTHR31912:SF34">
    <property type="entry name" value="NOTOCHORD-RELATED PROTEIN"/>
    <property type="match status" value="1"/>
</dbReference>
<gene>
    <name evidence="2" type="ORF">MELLADRAFT_103254</name>
</gene>
<dbReference type="OrthoDB" id="2506088at2759"/>
<dbReference type="GeneID" id="18921917"/>
<name>F4R9S7_MELLP</name>
<dbReference type="KEGG" id="mlr:MELLADRAFT_103254"/>